<reference evidence="14 15" key="1">
    <citation type="submission" date="2020-08" db="EMBL/GenBank/DDBJ databases">
        <title>Sequencing the genomes of 1000 actinobacteria strains.</title>
        <authorList>
            <person name="Klenk H.-P."/>
        </authorList>
    </citation>
    <scope>NUCLEOTIDE SEQUENCE [LARGE SCALE GENOMIC DNA]</scope>
    <source>
        <strain evidence="14 15">DSM 28796</strain>
    </source>
</reference>
<dbReference type="PRINTS" id="PR00502">
    <property type="entry name" value="NUDIXFAMILY"/>
</dbReference>
<dbReference type="RefSeq" id="WP_246375154.1">
    <property type="nucleotide sequence ID" value="NZ_JACHLZ010000001.1"/>
</dbReference>
<dbReference type="Gene3D" id="3.90.79.10">
    <property type="entry name" value="Nucleoside Triphosphate Pyrophosphohydrolase"/>
    <property type="match status" value="1"/>
</dbReference>
<evidence type="ECO:0000256" key="7">
    <source>
        <dbReference type="ARBA" id="ARBA00022801"/>
    </source>
</evidence>
<evidence type="ECO:0000256" key="10">
    <source>
        <dbReference type="ARBA" id="ARBA00035861"/>
    </source>
</evidence>
<evidence type="ECO:0000256" key="12">
    <source>
        <dbReference type="RuleBase" id="RU003476"/>
    </source>
</evidence>
<dbReference type="EMBL" id="JACHLZ010000001">
    <property type="protein sequence ID" value="MBB5831232.1"/>
    <property type="molecule type" value="Genomic_DNA"/>
</dbReference>
<comment type="caution">
    <text evidence="14">The sequence shown here is derived from an EMBL/GenBank/DDBJ whole genome shotgun (WGS) entry which is preliminary data.</text>
</comment>
<protein>
    <recommendedName>
        <fullName evidence="11">8-oxo-dGTP diphosphatase</fullName>
        <ecNumber evidence="11">3.6.1.55</ecNumber>
    </recommendedName>
</protein>
<evidence type="ECO:0000313" key="14">
    <source>
        <dbReference type="EMBL" id="MBB5831232.1"/>
    </source>
</evidence>
<evidence type="ECO:0000256" key="1">
    <source>
        <dbReference type="ARBA" id="ARBA00001946"/>
    </source>
</evidence>
<dbReference type="InterPro" id="IPR015797">
    <property type="entry name" value="NUDIX_hydrolase-like_dom_sf"/>
</dbReference>
<dbReference type="SUPFAM" id="SSF55811">
    <property type="entry name" value="Nudix"/>
    <property type="match status" value="1"/>
</dbReference>
<evidence type="ECO:0000256" key="8">
    <source>
        <dbReference type="ARBA" id="ARBA00022842"/>
    </source>
</evidence>
<dbReference type="InterPro" id="IPR020476">
    <property type="entry name" value="Nudix_hydrolase"/>
</dbReference>
<keyword evidence="15" id="KW-1185">Reference proteome</keyword>
<keyword evidence="3" id="KW-0515">Mutator protein</keyword>
<evidence type="ECO:0000256" key="5">
    <source>
        <dbReference type="ARBA" id="ARBA00022723"/>
    </source>
</evidence>
<dbReference type="AlphaFoldDB" id="A0A841AD72"/>
<dbReference type="GO" id="GO:0008413">
    <property type="term" value="F:8-oxo-7,8-dihydroguanosine triphosphate pyrophosphatase activity"/>
    <property type="evidence" value="ECO:0007669"/>
    <property type="project" value="TreeGrafter"/>
</dbReference>
<organism evidence="14 15">
    <name type="scientific">Brachybacterium aquaticum</name>
    <dbReference type="NCBI Taxonomy" id="1432564"/>
    <lineage>
        <taxon>Bacteria</taxon>
        <taxon>Bacillati</taxon>
        <taxon>Actinomycetota</taxon>
        <taxon>Actinomycetes</taxon>
        <taxon>Micrococcales</taxon>
        <taxon>Dermabacteraceae</taxon>
        <taxon>Brachybacterium</taxon>
    </lineage>
</organism>
<evidence type="ECO:0000256" key="11">
    <source>
        <dbReference type="ARBA" id="ARBA00038905"/>
    </source>
</evidence>
<dbReference type="GO" id="GO:0046872">
    <property type="term" value="F:metal ion binding"/>
    <property type="evidence" value="ECO:0007669"/>
    <property type="project" value="UniProtKB-KW"/>
</dbReference>
<dbReference type="PANTHER" id="PTHR47707">
    <property type="entry name" value="8-OXO-DGTP DIPHOSPHATASE"/>
    <property type="match status" value="1"/>
</dbReference>
<dbReference type="InterPro" id="IPR000086">
    <property type="entry name" value="NUDIX_hydrolase_dom"/>
</dbReference>
<dbReference type="InterPro" id="IPR047127">
    <property type="entry name" value="MutT-like"/>
</dbReference>
<dbReference type="GO" id="GO:0006260">
    <property type="term" value="P:DNA replication"/>
    <property type="evidence" value="ECO:0007669"/>
    <property type="project" value="UniProtKB-KW"/>
</dbReference>
<dbReference type="GO" id="GO:0044716">
    <property type="term" value="F:8-oxo-GDP phosphatase activity"/>
    <property type="evidence" value="ECO:0007669"/>
    <property type="project" value="TreeGrafter"/>
</dbReference>
<comment type="similarity">
    <text evidence="2 12">Belongs to the Nudix hydrolase family.</text>
</comment>
<dbReference type="PROSITE" id="PS51462">
    <property type="entry name" value="NUDIX"/>
    <property type="match status" value="1"/>
</dbReference>
<proteinExistence type="inferred from homology"/>
<keyword evidence="4" id="KW-0235">DNA replication</keyword>
<dbReference type="PROSITE" id="PS00893">
    <property type="entry name" value="NUDIX_BOX"/>
    <property type="match status" value="1"/>
</dbReference>
<evidence type="ECO:0000259" key="13">
    <source>
        <dbReference type="PROSITE" id="PS51462"/>
    </source>
</evidence>
<keyword evidence="9" id="KW-0234">DNA repair</keyword>
<dbReference type="GO" id="GO:0044715">
    <property type="term" value="F:8-oxo-dGDP phosphatase activity"/>
    <property type="evidence" value="ECO:0007669"/>
    <property type="project" value="TreeGrafter"/>
</dbReference>
<evidence type="ECO:0000256" key="6">
    <source>
        <dbReference type="ARBA" id="ARBA00022763"/>
    </source>
</evidence>
<comment type="cofactor">
    <cofactor evidence="1">
        <name>Mg(2+)</name>
        <dbReference type="ChEBI" id="CHEBI:18420"/>
    </cofactor>
</comment>
<evidence type="ECO:0000313" key="15">
    <source>
        <dbReference type="Proteomes" id="UP000588158"/>
    </source>
</evidence>
<dbReference type="EC" id="3.6.1.55" evidence="11"/>
<dbReference type="CDD" id="cd03425">
    <property type="entry name" value="NUDIX_MutT_NudA_like"/>
    <property type="match status" value="1"/>
</dbReference>
<comment type="catalytic activity">
    <reaction evidence="10">
        <text>8-oxo-dGTP + H2O = 8-oxo-dGMP + diphosphate + H(+)</text>
        <dbReference type="Rhea" id="RHEA:31575"/>
        <dbReference type="ChEBI" id="CHEBI:15377"/>
        <dbReference type="ChEBI" id="CHEBI:15378"/>
        <dbReference type="ChEBI" id="CHEBI:33019"/>
        <dbReference type="ChEBI" id="CHEBI:63224"/>
        <dbReference type="ChEBI" id="CHEBI:77896"/>
        <dbReference type="EC" id="3.6.1.55"/>
    </reaction>
</comment>
<keyword evidence="8" id="KW-0460">Magnesium</keyword>
<evidence type="ECO:0000256" key="4">
    <source>
        <dbReference type="ARBA" id="ARBA00022705"/>
    </source>
</evidence>
<evidence type="ECO:0000256" key="9">
    <source>
        <dbReference type="ARBA" id="ARBA00023204"/>
    </source>
</evidence>
<dbReference type="InterPro" id="IPR020084">
    <property type="entry name" value="NUDIX_hydrolase_CS"/>
</dbReference>
<keyword evidence="5" id="KW-0479">Metal-binding</keyword>
<dbReference type="Proteomes" id="UP000588158">
    <property type="component" value="Unassembled WGS sequence"/>
</dbReference>
<dbReference type="GO" id="GO:0035539">
    <property type="term" value="F:8-oxo-7,8-dihydrodeoxyguanosine triphosphate pyrophosphatase activity"/>
    <property type="evidence" value="ECO:0007669"/>
    <property type="project" value="UniProtKB-EC"/>
</dbReference>
<keyword evidence="7 12" id="KW-0378">Hydrolase</keyword>
<evidence type="ECO:0000256" key="3">
    <source>
        <dbReference type="ARBA" id="ARBA00022457"/>
    </source>
</evidence>
<evidence type="ECO:0000256" key="2">
    <source>
        <dbReference type="ARBA" id="ARBA00005582"/>
    </source>
</evidence>
<dbReference type="GO" id="GO:0006281">
    <property type="term" value="P:DNA repair"/>
    <property type="evidence" value="ECO:0007669"/>
    <property type="project" value="UniProtKB-KW"/>
</dbReference>
<dbReference type="Pfam" id="PF00293">
    <property type="entry name" value="NUDIX"/>
    <property type="match status" value="1"/>
</dbReference>
<accession>A0A841AD72</accession>
<feature type="domain" description="Nudix hydrolase" evidence="13">
    <location>
        <begin position="82"/>
        <end position="209"/>
    </location>
</feature>
<gene>
    <name evidence="14" type="ORF">HNR70_001045</name>
</gene>
<sequence length="217" mass="23823">MTLEWTRGTCPRCGSGDVVHSLIGMPTLEAMETAPEWVSFPGCVAVGPDRACLACDHEWWADHVGFAEPWDHEEGDDGARGTQLRVVGAVLVTADGLRILAARRRPGIPSAGRWEFPGGKIEPGESPQAALVRELREELGIEVEVGWLIGRGTGWAGERELHLDCYWARPVGPSPTTSTDHDRLEWVGLDALLTRDWAEPDVPIVEAIAEEERPRFS</sequence>
<keyword evidence="6" id="KW-0227">DNA damage</keyword>
<name>A0A841AD72_9MICO</name>
<dbReference type="PANTHER" id="PTHR47707:SF1">
    <property type="entry name" value="NUDIX HYDROLASE FAMILY PROTEIN"/>
    <property type="match status" value="1"/>
</dbReference>